<name>A0AAD5W1Y2_9AGAR</name>
<gene>
    <name evidence="1" type="ORF">NP233_g2100</name>
</gene>
<reference evidence="1" key="1">
    <citation type="submission" date="2022-07" db="EMBL/GenBank/DDBJ databases">
        <title>Genome Sequence of Leucocoprinus birnbaumii.</title>
        <authorList>
            <person name="Buettner E."/>
        </authorList>
    </citation>
    <scope>NUCLEOTIDE SEQUENCE</scope>
    <source>
        <strain evidence="1">VT141</strain>
    </source>
</reference>
<evidence type="ECO:0000313" key="1">
    <source>
        <dbReference type="EMBL" id="KAJ3573927.1"/>
    </source>
</evidence>
<organism evidence="1 2">
    <name type="scientific">Leucocoprinus birnbaumii</name>
    <dbReference type="NCBI Taxonomy" id="56174"/>
    <lineage>
        <taxon>Eukaryota</taxon>
        <taxon>Fungi</taxon>
        <taxon>Dikarya</taxon>
        <taxon>Basidiomycota</taxon>
        <taxon>Agaricomycotina</taxon>
        <taxon>Agaricomycetes</taxon>
        <taxon>Agaricomycetidae</taxon>
        <taxon>Agaricales</taxon>
        <taxon>Agaricineae</taxon>
        <taxon>Agaricaceae</taxon>
        <taxon>Leucocoprinus</taxon>
    </lineage>
</organism>
<dbReference type="EMBL" id="JANIEX010000086">
    <property type="protein sequence ID" value="KAJ3573927.1"/>
    <property type="molecule type" value="Genomic_DNA"/>
</dbReference>
<dbReference type="AlphaFoldDB" id="A0AAD5W1Y2"/>
<proteinExistence type="predicted"/>
<comment type="caution">
    <text evidence="1">The sequence shown here is derived from an EMBL/GenBank/DDBJ whole genome shotgun (WGS) entry which is preliminary data.</text>
</comment>
<sequence>MPPSFFSGFNLRSKRVKGPKPANIAPFFRFSGRARTSNTTLARSSATIVTQSNEQGPSQSISQFGAIPRRQKVSAADETGPCDDTDRLISEEGDGIRTDAHAVSQTIAQGSLKSCLKDTRDIMLDQPNIQETRGAQTAHDTDWYENTNQPQASGLVESVVQNDEDETTCDVPKYDHVVYNILLDGLRRERPDHASDESNASQASLWPQELELERLAILALLDHEASSIDPSHKLDVFHRYIMEQVPETLPPVTKLVILFYVILITKALQSIIAMVCDIANFLNLTVETVLGALQDLRSLVDFPTEEAELLKREGGFLDQSFTDFLQDPQRSGKLALDMAHA</sequence>
<dbReference type="Proteomes" id="UP001213000">
    <property type="component" value="Unassembled WGS sequence"/>
</dbReference>
<accession>A0AAD5W1Y2</accession>
<keyword evidence="2" id="KW-1185">Reference proteome</keyword>
<protein>
    <submittedName>
        <fullName evidence="1">Uncharacterized protein</fullName>
    </submittedName>
</protein>
<evidence type="ECO:0000313" key="2">
    <source>
        <dbReference type="Proteomes" id="UP001213000"/>
    </source>
</evidence>